<dbReference type="PANTHER" id="PTHR32507">
    <property type="entry name" value="NA(+)/H(+) ANTIPORTER 1"/>
    <property type="match status" value="1"/>
</dbReference>
<feature type="transmembrane region" description="Helical" evidence="8">
    <location>
        <begin position="326"/>
        <end position="345"/>
    </location>
</feature>
<feature type="domain" description="Cation/H+ exchanger transmembrane" evidence="9">
    <location>
        <begin position="15"/>
        <end position="408"/>
    </location>
</feature>
<evidence type="ECO:0000256" key="3">
    <source>
        <dbReference type="ARBA" id="ARBA00022449"/>
    </source>
</evidence>
<accession>A0ABT1MPU2</accession>
<dbReference type="Proteomes" id="UP001203945">
    <property type="component" value="Unassembled WGS sequence"/>
</dbReference>
<sequence length="420" mass="45146">MSYELFLVFLGFGVLAAAVVPALMRRLGMDWPVSLPMSCLFGGILVGTIVPGMPHLDPIDHAVLIEKVTEFAVILSLTGCGLKLDRPIDWRGWSSTSRLLVVAMPLSIFGLVAAGWGILELPLAAALLLGAVMAPTDPVLAASVQVGPPGESQEEETRFALTSEAGLNDGLAFPFVYLAIAAAADRESETGQPGDAGSFDRSVLIDWLAVDVVWKIAAGVLMGWLIGKVLAWLVFRAAPTKTVKDAFLALGITLFAYGAAELVHGYGFIAVFIAALTFRRFEHDHRYHADLHHFIEQTEMLFLILVIFVTGIAIAQGLLAPMGLRGLLVAMLFLVVIRPVAAWISLNGLKMARDERFAISILGVRGVGSIYYLAYGLAHAPFSMEAGRVLWGIVALIMAISVVAHGMLSPKVMSRLSSRR</sequence>
<keyword evidence="4 8" id="KW-0812">Transmembrane</keyword>
<evidence type="ECO:0000259" key="9">
    <source>
        <dbReference type="Pfam" id="PF00999"/>
    </source>
</evidence>
<evidence type="ECO:0000313" key="11">
    <source>
        <dbReference type="Proteomes" id="UP001203945"/>
    </source>
</evidence>
<organism evidence="10 11">
    <name type="scientific">Paracoccus albicereus</name>
    <dbReference type="NCBI Taxonomy" id="2922394"/>
    <lineage>
        <taxon>Bacteria</taxon>
        <taxon>Pseudomonadati</taxon>
        <taxon>Pseudomonadota</taxon>
        <taxon>Alphaproteobacteria</taxon>
        <taxon>Rhodobacterales</taxon>
        <taxon>Paracoccaceae</taxon>
        <taxon>Paracoccus</taxon>
    </lineage>
</organism>
<evidence type="ECO:0000256" key="4">
    <source>
        <dbReference type="ARBA" id="ARBA00022692"/>
    </source>
</evidence>
<dbReference type="EMBL" id="JAKZEU010000002">
    <property type="protein sequence ID" value="MCQ0970333.1"/>
    <property type="molecule type" value="Genomic_DNA"/>
</dbReference>
<dbReference type="InterPro" id="IPR006153">
    <property type="entry name" value="Cation/H_exchanger_TM"/>
</dbReference>
<keyword evidence="6" id="KW-0406">Ion transport</keyword>
<comment type="subcellular location">
    <subcellularLocation>
        <location evidence="1">Cell membrane</location>
        <topology evidence="1">Multi-pass membrane protein</topology>
    </subcellularLocation>
</comment>
<feature type="transmembrane region" description="Helical" evidence="8">
    <location>
        <begin position="389"/>
        <end position="410"/>
    </location>
</feature>
<feature type="transmembrane region" description="Helical" evidence="8">
    <location>
        <begin position="357"/>
        <end position="377"/>
    </location>
</feature>
<evidence type="ECO:0000256" key="1">
    <source>
        <dbReference type="ARBA" id="ARBA00004651"/>
    </source>
</evidence>
<feature type="transmembrane region" description="Helical" evidence="8">
    <location>
        <begin position="31"/>
        <end position="50"/>
    </location>
</feature>
<name>A0ABT1MPU2_9RHOB</name>
<evidence type="ECO:0000313" key="10">
    <source>
        <dbReference type="EMBL" id="MCQ0970333.1"/>
    </source>
</evidence>
<protein>
    <submittedName>
        <fullName evidence="10">Cation:proton antiporter</fullName>
    </submittedName>
</protein>
<evidence type="ECO:0000256" key="6">
    <source>
        <dbReference type="ARBA" id="ARBA00023065"/>
    </source>
</evidence>
<dbReference type="RefSeq" id="WP_255329311.1">
    <property type="nucleotide sequence ID" value="NZ_JAKZEU010000002.1"/>
</dbReference>
<feature type="transmembrane region" description="Helical" evidence="8">
    <location>
        <begin position="301"/>
        <end position="320"/>
    </location>
</feature>
<evidence type="ECO:0000256" key="7">
    <source>
        <dbReference type="ARBA" id="ARBA00023136"/>
    </source>
</evidence>
<keyword evidence="3" id="KW-0050">Antiport</keyword>
<comment type="caution">
    <text evidence="10">The sequence shown here is derived from an EMBL/GenBank/DDBJ whole genome shotgun (WGS) entry which is preliminary data.</text>
</comment>
<feature type="transmembrane region" description="Helical" evidence="8">
    <location>
        <begin position="6"/>
        <end position="24"/>
    </location>
</feature>
<proteinExistence type="predicted"/>
<evidence type="ECO:0000256" key="8">
    <source>
        <dbReference type="SAM" id="Phobius"/>
    </source>
</evidence>
<feature type="transmembrane region" description="Helical" evidence="8">
    <location>
        <begin position="265"/>
        <end position="281"/>
    </location>
</feature>
<feature type="transmembrane region" description="Helical" evidence="8">
    <location>
        <begin position="96"/>
        <end position="119"/>
    </location>
</feature>
<gene>
    <name evidence="10" type="ORF">MLD63_07840</name>
</gene>
<dbReference type="PANTHER" id="PTHR32507:SF8">
    <property type="entry name" value="CNH1P"/>
    <property type="match status" value="1"/>
</dbReference>
<dbReference type="Pfam" id="PF00999">
    <property type="entry name" value="Na_H_Exchanger"/>
    <property type="match status" value="1"/>
</dbReference>
<keyword evidence="2" id="KW-0813">Transport</keyword>
<feature type="transmembrane region" description="Helical" evidence="8">
    <location>
        <begin position="212"/>
        <end position="235"/>
    </location>
</feature>
<reference evidence="10 11" key="1">
    <citation type="submission" date="2022-03" db="EMBL/GenBank/DDBJ databases">
        <authorList>
            <person name="He Y."/>
        </authorList>
    </citation>
    <scope>NUCLEOTIDE SEQUENCE [LARGE SCALE GENOMIC DNA]</scope>
    <source>
        <strain evidence="10 11">TK19116</strain>
    </source>
</reference>
<keyword evidence="5 8" id="KW-1133">Transmembrane helix</keyword>
<keyword evidence="7 8" id="KW-0472">Membrane</keyword>
<keyword evidence="11" id="KW-1185">Reference proteome</keyword>
<evidence type="ECO:0000256" key="2">
    <source>
        <dbReference type="ARBA" id="ARBA00022448"/>
    </source>
</evidence>
<evidence type="ECO:0000256" key="5">
    <source>
        <dbReference type="ARBA" id="ARBA00022989"/>
    </source>
</evidence>